<name>A0A151XHL6_9HYME</name>
<organism evidence="1 2">
    <name type="scientific">Mycetomoellerius zeteki</name>
    <dbReference type="NCBI Taxonomy" id="64791"/>
    <lineage>
        <taxon>Eukaryota</taxon>
        <taxon>Metazoa</taxon>
        <taxon>Ecdysozoa</taxon>
        <taxon>Arthropoda</taxon>
        <taxon>Hexapoda</taxon>
        <taxon>Insecta</taxon>
        <taxon>Pterygota</taxon>
        <taxon>Neoptera</taxon>
        <taxon>Endopterygota</taxon>
        <taxon>Hymenoptera</taxon>
        <taxon>Apocrita</taxon>
        <taxon>Aculeata</taxon>
        <taxon>Formicoidea</taxon>
        <taxon>Formicidae</taxon>
        <taxon>Myrmicinae</taxon>
        <taxon>Mycetomoellerius</taxon>
    </lineage>
</organism>
<protein>
    <submittedName>
        <fullName evidence="1">Uncharacterized protein</fullName>
    </submittedName>
</protein>
<accession>A0A151XHL6</accession>
<evidence type="ECO:0000313" key="2">
    <source>
        <dbReference type="Proteomes" id="UP000075809"/>
    </source>
</evidence>
<dbReference type="AlphaFoldDB" id="A0A151XHL6"/>
<dbReference type="EMBL" id="KQ982130">
    <property type="protein sequence ID" value="KYQ59847.1"/>
    <property type="molecule type" value="Genomic_DNA"/>
</dbReference>
<evidence type="ECO:0000313" key="1">
    <source>
        <dbReference type="EMBL" id="KYQ59847.1"/>
    </source>
</evidence>
<dbReference type="STRING" id="64791.A0A151XHL6"/>
<sequence length="109" mass="13285">KSENYKNIVANVLENFRKLGCLMNLKIHFLHSHLDYFPKNLGDFSDEQGKRFHQDIKEMERWYQGRWDINMMADFCWTLKREMSAKKTNVRGIHYITFEDKRVWKPART</sequence>
<dbReference type="Proteomes" id="UP000075809">
    <property type="component" value="Unassembled WGS sequence"/>
</dbReference>
<gene>
    <name evidence="1" type="ORF">ALC60_01234</name>
</gene>
<keyword evidence="2" id="KW-1185">Reference proteome</keyword>
<feature type="non-terminal residue" evidence="1">
    <location>
        <position position="1"/>
    </location>
</feature>
<dbReference type="PANTHER" id="PTHR46114:SF1">
    <property type="entry name" value="ZAD DOMAIN-CONTAINING PROTEIN"/>
    <property type="match status" value="1"/>
</dbReference>
<reference evidence="1 2" key="1">
    <citation type="submission" date="2015-09" db="EMBL/GenBank/DDBJ databases">
        <title>Trachymyrmex zeteki WGS genome.</title>
        <authorList>
            <person name="Nygaard S."/>
            <person name="Hu H."/>
            <person name="Boomsma J."/>
            <person name="Zhang G."/>
        </authorList>
    </citation>
    <scope>NUCLEOTIDE SEQUENCE [LARGE SCALE GENOMIC DNA]</scope>
    <source>
        <strain evidence="1">Tzet28-1</strain>
        <tissue evidence="1">Whole body</tissue>
    </source>
</reference>
<proteinExistence type="predicted"/>
<dbReference type="PANTHER" id="PTHR46114">
    <property type="entry name" value="APPLE DOMAIN-CONTAINING PROTEIN"/>
    <property type="match status" value="1"/>
</dbReference>